<sequence length="92" mass="10447">MIRQITMMTRFLAIDINWELYQRVQINIEPKRVNIGVGPSWHEGSVQKKQSPVFTFGVELSSFGFRVFSRLSGFRLVAPLSGCIIRAGSCNQ</sequence>
<evidence type="ECO:0000313" key="2">
    <source>
        <dbReference type="Proteomes" id="UP000325577"/>
    </source>
</evidence>
<name>A0A5J4ZV89_9ASTE</name>
<reference evidence="1 2" key="1">
    <citation type="submission" date="2019-09" db="EMBL/GenBank/DDBJ databases">
        <title>A chromosome-level genome assembly of the Chinese tupelo Nyssa sinensis.</title>
        <authorList>
            <person name="Yang X."/>
            <person name="Kang M."/>
            <person name="Yang Y."/>
            <person name="Xiong H."/>
            <person name="Wang M."/>
            <person name="Zhang Z."/>
            <person name="Wang Z."/>
            <person name="Wu H."/>
            <person name="Ma T."/>
            <person name="Liu J."/>
            <person name="Xi Z."/>
        </authorList>
    </citation>
    <scope>NUCLEOTIDE SEQUENCE [LARGE SCALE GENOMIC DNA]</scope>
    <source>
        <strain evidence="1">J267</strain>
        <tissue evidence="1">Leaf</tissue>
    </source>
</reference>
<accession>A0A5J4ZV89</accession>
<organism evidence="1 2">
    <name type="scientific">Nyssa sinensis</name>
    <dbReference type="NCBI Taxonomy" id="561372"/>
    <lineage>
        <taxon>Eukaryota</taxon>
        <taxon>Viridiplantae</taxon>
        <taxon>Streptophyta</taxon>
        <taxon>Embryophyta</taxon>
        <taxon>Tracheophyta</taxon>
        <taxon>Spermatophyta</taxon>
        <taxon>Magnoliopsida</taxon>
        <taxon>eudicotyledons</taxon>
        <taxon>Gunneridae</taxon>
        <taxon>Pentapetalae</taxon>
        <taxon>asterids</taxon>
        <taxon>Cornales</taxon>
        <taxon>Nyssaceae</taxon>
        <taxon>Nyssa</taxon>
    </lineage>
</organism>
<proteinExistence type="predicted"/>
<gene>
    <name evidence="1" type="ORF">F0562_012291</name>
</gene>
<dbReference type="EMBL" id="CM018048">
    <property type="protein sequence ID" value="KAA8521618.1"/>
    <property type="molecule type" value="Genomic_DNA"/>
</dbReference>
<evidence type="ECO:0000313" key="1">
    <source>
        <dbReference type="EMBL" id="KAA8521618.1"/>
    </source>
</evidence>
<dbReference type="Proteomes" id="UP000325577">
    <property type="component" value="Linkage Group LG5"/>
</dbReference>
<keyword evidence="2" id="KW-1185">Reference proteome</keyword>
<protein>
    <submittedName>
        <fullName evidence="1">Uncharacterized protein</fullName>
    </submittedName>
</protein>
<dbReference type="AlphaFoldDB" id="A0A5J4ZV89"/>